<dbReference type="SUPFAM" id="SSF51735">
    <property type="entry name" value="NAD(P)-binding Rossmann-fold domains"/>
    <property type="match status" value="1"/>
</dbReference>
<evidence type="ECO:0000256" key="6">
    <source>
        <dbReference type="ARBA" id="ARBA00023027"/>
    </source>
</evidence>
<reference evidence="14" key="1">
    <citation type="submission" date="2023-02" db="EMBL/GenBank/DDBJ databases">
        <title>Genome of toxic invasive species Heracleum sosnowskyi carries increased number of genes despite the absence of recent whole-genome duplications.</title>
        <authorList>
            <person name="Schelkunov M."/>
            <person name="Shtratnikova V."/>
            <person name="Makarenko M."/>
            <person name="Klepikova A."/>
            <person name="Omelchenko D."/>
            <person name="Novikova G."/>
            <person name="Obukhova E."/>
            <person name="Bogdanov V."/>
            <person name="Penin A."/>
            <person name="Logacheva M."/>
        </authorList>
    </citation>
    <scope>NUCLEOTIDE SEQUENCE</scope>
    <source>
        <strain evidence="14">Hsosn_3</strain>
        <tissue evidence="14">Leaf</tissue>
    </source>
</reference>
<evidence type="ECO:0000256" key="4">
    <source>
        <dbReference type="ARBA" id="ARBA00022833"/>
    </source>
</evidence>
<dbReference type="Proteomes" id="UP001237642">
    <property type="component" value="Unassembled WGS sequence"/>
</dbReference>
<feature type="domain" description="Enoyl reductase (ER)" evidence="13">
    <location>
        <begin position="25"/>
        <end position="353"/>
    </location>
</feature>
<dbReference type="InterPro" id="IPR047109">
    <property type="entry name" value="CAD-like"/>
</dbReference>
<evidence type="ECO:0000256" key="2">
    <source>
        <dbReference type="ARBA" id="ARBA00008072"/>
    </source>
</evidence>
<keyword evidence="15" id="KW-1185">Reference proteome</keyword>
<dbReference type="InterPro" id="IPR020843">
    <property type="entry name" value="ER"/>
</dbReference>
<evidence type="ECO:0000256" key="12">
    <source>
        <dbReference type="RuleBase" id="RU361277"/>
    </source>
</evidence>
<comment type="catalytic activity">
    <reaction evidence="7">
        <text>D-mannitol + NAD(+) = D-mannose + NADH + H(+)</text>
        <dbReference type="Rhea" id="RHEA:15029"/>
        <dbReference type="ChEBI" id="CHEBI:4208"/>
        <dbReference type="ChEBI" id="CHEBI:15378"/>
        <dbReference type="ChEBI" id="CHEBI:16899"/>
        <dbReference type="ChEBI" id="CHEBI:57540"/>
        <dbReference type="ChEBI" id="CHEBI:57945"/>
        <dbReference type="EC" id="1.1.1.255"/>
    </reaction>
</comment>
<dbReference type="InterPro" id="IPR013149">
    <property type="entry name" value="ADH-like_C"/>
</dbReference>
<dbReference type="EC" id="1.1.1.255" evidence="9"/>
<name>A0AAD8NBZ1_9APIA</name>
<comment type="caution">
    <text evidence="14">The sequence shown here is derived from an EMBL/GenBank/DDBJ whole genome shotgun (WGS) entry which is preliminary data.</text>
</comment>
<dbReference type="Pfam" id="PF00107">
    <property type="entry name" value="ADH_zinc_N"/>
    <property type="match status" value="1"/>
</dbReference>
<proteinExistence type="inferred from homology"/>
<dbReference type="InterPro" id="IPR002328">
    <property type="entry name" value="ADH_Zn_CS"/>
</dbReference>
<evidence type="ECO:0000313" key="15">
    <source>
        <dbReference type="Proteomes" id="UP001237642"/>
    </source>
</evidence>
<dbReference type="InterPro" id="IPR011032">
    <property type="entry name" value="GroES-like_sf"/>
</dbReference>
<dbReference type="PROSITE" id="PS00059">
    <property type="entry name" value="ADH_ZINC"/>
    <property type="match status" value="1"/>
</dbReference>
<keyword evidence="5" id="KW-0560">Oxidoreductase</keyword>
<dbReference type="EMBL" id="JAUIZM010000001">
    <property type="protein sequence ID" value="KAK1404164.1"/>
    <property type="molecule type" value="Genomic_DNA"/>
</dbReference>
<dbReference type="AlphaFoldDB" id="A0AAD8NBZ1"/>
<dbReference type="Pfam" id="PF08240">
    <property type="entry name" value="ADH_N"/>
    <property type="match status" value="1"/>
</dbReference>
<evidence type="ECO:0000256" key="7">
    <source>
        <dbReference type="ARBA" id="ARBA00051097"/>
    </source>
</evidence>
<gene>
    <name evidence="14" type="ORF">POM88_003769</name>
</gene>
<evidence type="ECO:0000259" key="13">
    <source>
        <dbReference type="SMART" id="SM00829"/>
    </source>
</evidence>
<dbReference type="GO" id="GO:0008270">
    <property type="term" value="F:zinc ion binding"/>
    <property type="evidence" value="ECO:0007669"/>
    <property type="project" value="InterPro"/>
</dbReference>
<dbReference type="GO" id="GO:0009809">
    <property type="term" value="P:lignin biosynthetic process"/>
    <property type="evidence" value="ECO:0007669"/>
    <property type="project" value="UniProtKB-ARBA"/>
</dbReference>
<dbReference type="CDD" id="cd05283">
    <property type="entry name" value="CAD1"/>
    <property type="match status" value="1"/>
</dbReference>
<evidence type="ECO:0000313" key="14">
    <source>
        <dbReference type="EMBL" id="KAK1404164.1"/>
    </source>
</evidence>
<dbReference type="FunFam" id="3.40.50.720:FF:000022">
    <property type="entry name" value="Cinnamyl alcohol dehydrogenase"/>
    <property type="match status" value="1"/>
</dbReference>
<dbReference type="Gene3D" id="3.40.50.720">
    <property type="entry name" value="NAD(P)-binding Rossmann-like Domain"/>
    <property type="match status" value="1"/>
</dbReference>
<sequence length="362" mass="39045">MAKSAETEHPVKAYGWAATASDTTGLLSPFKFSRRATSDKDVRLKVLYCGICHSDLHMIKNEWGFTNYPIIPGHEIVGEVTEIGSKVENFKVGDKVGVGVLVGSCRSCARCCDNLENHCTKQVQTYNVPNFDGTKTYGGYSESMVADEHFVVRWPDNLPLDSGAPLLCAGITTYSPLRHFGLDKPGTKVGVVGLGGLGHVAVKMAKAFGAHVTVISTSETKKQEALEKLGADSFLISRDPEQLQGAVSSLDGIIDTVSATHSVVPLLGLLKPDGKLVMVGAPETPLEVPVFNLLRGRKILGGSNIGGLKETQEMLDFAAKHNITADVEVIPVDYVNTAMDRLVKSDVRYRFVIDVGNTLRTE</sequence>
<dbReference type="SMART" id="SM00829">
    <property type="entry name" value="PKS_ER"/>
    <property type="match status" value="1"/>
</dbReference>
<evidence type="ECO:0000256" key="10">
    <source>
        <dbReference type="ARBA" id="ARBA00071149"/>
    </source>
</evidence>
<reference evidence="14" key="2">
    <citation type="submission" date="2023-05" db="EMBL/GenBank/DDBJ databases">
        <authorList>
            <person name="Schelkunov M.I."/>
        </authorList>
    </citation>
    <scope>NUCLEOTIDE SEQUENCE</scope>
    <source>
        <strain evidence="14">Hsosn_3</strain>
        <tissue evidence="14">Leaf</tissue>
    </source>
</reference>
<comment type="cofactor">
    <cofactor evidence="1 12">
        <name>Zn(2+)</name>
        <dbReference type="ChEBI" id="CHEBI:29105"/>
    </cofactor>
</comment>
<dbReference type="SUPFAM" id="SSF50129">
    <property type="entry name" value="GroES-like"/>
    <property type="match status" value="1"/>
</dbReference>
<evidence type="ECO:0000256" key="3">
    <source>
        <dbReference type="ARBA" id="ARBA00022723"/>
    </source>
</evidence>
<keyword evidence="6" id="KW-0520">NAD</keyword>
<evidence type="ECO:0000256" key="8">
    <source>
        <dbReference type="ARBA" id="ARBA00056693"/>
    </source>
</evidence>
<comment type="similarity">
    <text evidence="2 12">Belongs to the zinc-containing alcohol dehydrogenase family.</text>
</comment>
<dbReference type="GO" id="GO:0046029">
    <property type="term" value="F:mannitol dehydrogenase activity"/>
    <property type="evidence" value="ECO:0007669"/>
    <property type="project" value="UniProtKB-EC"/>
</dbReference>
<dbReference type="FunFam" id="3.90.180.10:FF:000004">
    <property type="entry name" value="probable cinnamyl alcohol dehydrogenase"/>
    <property type="match status" value="1"/>
</dbReference>
<dbReference type="InterPro" id="IPR036291">
    <property type="entry name" value="NAD(P)-bd_dom_sf"/>
</dbReference>
<evidence type="ECO:0000256" key="11">
    <source>
        <dbReference type="ARBA" id="ARBA00077785"/>
    </source>
</evidence>
<dbReference type="InterPro" id="IPR013154">
    <property type="entry name" value="ADH-like_N"/>
</dbReference>
<evidence type="ECO:0000256" key="9">
    <source>
        <dbReference type="ARBA" id="ARBA00066829"/>
    </source>
</evidence>
<comment type="function">
    <text evidence="8">Oxidizes mannitol to mannose. Provides the initial step by which translocated mannitol is committed to central metabolism and, by regulating mannitol pool size, is important in regulating salt tolerance at the cellular level.</text>
</comment>
<organism evidence="14 15">
    <name type="scientific">Heracleum sosnowskyi</name>
    <dbReference type="NCBI Taxonomy" id="360622"/>
    <lineage>
        <taxon>Eukaryota</taxon>
        <taxon>Viridiplantae</taxon>
        <taxon>Streptophyta</taxon>
        <taxon>Embryophyta</taxon>
        <taxon>Tracheophyta</taxon>
        <taxon>Spermatophyta</taxon>
        <taxon>Magnoliopsida</taxon>
        <taxon>eudicotyledons</taxon>
        <taxon>Gunneridae</taxon>
        <taxon>Pentapetalae</taxon>
        <taxon>asterids</taxon>
        <taxon>campanulids</taxon>
        <taxon>Apiales</taxon>
        <taxon>Apiaceae</taxon>
        <taxon>Apioideae</taxon>
        <taxon>apioid superclade</taxon>
        <taxon>Tordylieae</taxon>
        <taxon>Tordyliinae</taxon>
        <taxon>Heracleum</taxon>
    </lineage>
</organism>
<dbReference type="FunFam" id="3.90.180.10:FF:000100">
    <property type="entry name" value="Putative cinnamyl alcohol dehydrogenase 6"/>
    <property type="match status" value="1"/>
</dbReference>
<evidence type="ECO:0000256" key="1">
    <source>
        <dbReference type="ARBA" id="ARBA00001947"/>
    </source>
</evidence>
<dbReference type="PANTHER" id="PTHR42683">
    <property type="entry name" value="ALDEHYDE REDUCTASE"/>
    <property type="match status" value="1"/>
</dbReference>
<keyword evidence="3 12" id="KW-0479">Metal-binding</keyword>
<accession>A0AAD8NBZ1</accession>
<evidence type="ECO:0000256" key="5">
    <source>
        <dbReference type="ARBA" id="ARBA00023002"/>
    </source>
</evidence>
<keyword evidence="4 12" id="KW-0862">Zinc</keyword>
<protein>
    <recommendedName>
        <fullName evidence="10">Mannitol dehydrogenase</fullName>
        <ecNumber evidence="9">1.1.1.255</ecNumber>
    </recommendedName>
    <alternativeName>
        <fullName evidence="11">NAD-dependent mannitol dehydrogenase</fullName>
    </alternativeName>
</protein>
<dbReference type="Gene3D" id="3.90.180.10">
    <property type="entry name" value="Medium-chain alcohol dehydrogenases, catalytic domain"/>
    <property type="match status" value="1"/>
</dbReference>